<sequence length="192" mass="21520">MFETGAVTLLDNAEARNDELLDEHLNVTLDTGDVDAEQTAARVLFSGKLRCLISELVKDSAKLIARQNEDSNGIETWKRLFKKLSLPGATRSTSLLTQLLGFKFNPTTFEQVREVILEYHRSRLLMNPVAQTSANATFQGGASARMDIGALAAAMWKGKGKERKEEKESKEEKEKERTFRSHKEKEVSIGTF</sequence>
<protein>
    <submittedName>
        <fullName evidence="2">Uncharacterized protein</fullName>
    </submittedName>
</protein>
<gene>
    <name evidence="2" type="ORF">AK812_SmicGene8412</name>
</gene>
<evidence type="ECO:0000313" key="3">
    <source>
        <dbReference type="Proteomes" id="UP000186817"/>
    </source>
</evidence>
<keyword evidence="3" id="KW-1185">Reference proteome</keyword>
<reference evidence="2 3" key="1">
    <citation type="submission" date="2016-02" db="EMBL/GenBank/DDBJ databases">
        <title>Genome analysis of coral dinoflagellate symbionts highlights evolutionary adaptations to a symbiotic lifestyle.</title>
        <authorList>
            <person name="Aranda M."/>
            <person name="Li Y."/>
            <person name="Liew Y.J."/>
            <person name="Baumgarten S."/>
            <person name="Simakov O."/>
            <person name="Wilson M."/>
            <person name="Piel J."/>
            <person name="Ashoor H."/>
            <person name="Bougouffa S."/>
            <person name="Bajic V.B."/>
            <person name="Ryu T."/>
            <person name="Ravasi T."/>
            <person name="Bayer T."/>
            <person name="Micklem G."/>
            <person name="Kim H."/>
            <person name="Bhak J."/>
            <person name="Lajeunesse T.C."/>
            <person name="Voolstra C.R."/>
        </authorList>
    </citation>
    <scope>NUCLEOTIDE SEQUENCE [LARGE SCALE GENOMIC DNA]</scope>
    <source>
        <strain evidence="2 3">CCMP2467</strain>
    </source>
</reference>
<name>A0A1Q9EKZ6_SYMMI</name>
<organism evidence="2 3">
    <name type="scientific">Symbiodinium microadriaticum</name>
    <name type="common">Dinoflagellate</name>
    <name type="synonym">Zooxanthella microadriatica</name>
    <dbReference type="NCBI Taxonomy" id="2951"/>
    <lineage>
        <taxon>Eukaryota</taxon>
        <taxon>Sar</taxon>
        <taxon>Alveolata</taxon>
        <taxon>Dinophyceae</taxon>
        <taxon>Suessiales</taxon>
        <taxon>Symbiodiniaceae</taxon>
        <taxon>Symbiodinium</taxon>
    </lineage>
</organism>
<evidence type="ECO:0000313" key="2">
    <source>
        <dbReference type="EMBL" id="OLQ08085.1"/>
    </source>
</evidence>
<dbReference type="Proteomes" id="UP000186817">
    <property type="component" value="Unassembled WGS sequence"/>
</dbReference>
<dbReference type="EMBL" id="LSRX01000124">
    <property type="protein sequence ID" value="OLQ08085.1"/>
    <property type="molecule type" value="Genomic_DNA"/>
</dbReference>
<dbReference type="OrthoDB" id="408537at2759"/>
<proteinExistence type="predicted"/>
<feature type="compositionally biased region" description="Basic and acidic residues" evidence="1">
    <location>
        <begin position="162"/>
        <end position="192"/>
    </location>
</feature>
<comment type="caution">
    <text evidence="2">The sequence shown here is derived from an EMBL/GenBank/DDBJ whole genome shotgun (WGS) entry which is preliminary data.</text>
</comment>
<accession>A0A1Q9EKZ6</accession>
<feature type="region of interest" description="Disordered" evidence="1">
    <location>
        <begin position="157"/>
        <end position="192"/>
    </location>
</feature>
<evidence type="ECO:0000256" key="1">
    <source>
        <dbReference type="SAM" id="MobiDB-lite"/>
    </source>
</evidence>
<dbReference type="AlphaFoldDB" id="A0A1Q9EKZ6"/>